<keyword evidence="5" id="KW-0234">DNA repair</keyword>
<dbReference type="CDD" id="cd00056">
    <property type="entry name" value="ENDO3c"/>
    <property type="match status" value="1"/>
</dbReference>
<dbReference type="InterPro" id="IPR012904">
    <property type="entry name" value="OGG_N"/>
</dbReference>
<evidence type="ECO:0000259" key="10">
    <source>
        <dbReference type="SMART" id="SM00478"/>
    </source>
</evidence>
<dbReference type="AlphaFoldDB" id="A0A162M6M3"/>
<keyword evidence="12" id="KW-1185">Reference proteome</keyword>
<dbReference type="Gene3D" id="1.10.340.30">
    <property type="entry name" value="Hypothetical protein, domain 2"/>
    <property type="match status" value="1"/>
</dbReference>
<proteinExistence type="inferred from homology"/>
<evidence type="ECO:0000313" key="12">
    <source>
        <dbReference type="Proteomes" id="UP000075737"/>
    </source>
</evidence>
<dbReference type="Gene3D" id="3.30.310.260">
    <property type="match status" value="1"/>
</dbReference>
<evidence type="ECO:0000313" key="11">
    <source>
        <dbReference type="EMBL" id="KYO64321.1"/>
    </source>
</evidence>
<dbReference type="GO" id="GO:0008534">
    <property type="term" value="F:oxidized purine nucleobase lesion DNA N-glycosylase activity"/>
    <property type="evidence" value="ECO:0007669"/>
    <property type="project" value="InterPro"/>
</dbReference>
<keyword evidence="6" id="KW-0456">Lyase</keyword>
<evidence type="ECO:0000256" key="6">
    <source>
        <dbReference type="ARBA" id="ARBA00023239"/>
    </source>
</evidence>
<evidence type="ECO:0000256" key="3">
    <source>
        <dbReference type="ARBA" id="ARBA00022763"/>
    </source>
</evidence>
<accession>A0A162M6M3</accession>
<dbReference type="EC" id="4.2.99.18" evidence="2"/>
<dbReference type="InterPro" id="IPR003265">
    <property type="entry name" value="HhH-GPD_domain"/>
</dbReference>
<dbReference type="PANTHER" id="PTHR10242">
    <property type="entry name" value="8-OXOGUANINE DNA GLYCOSYLASE"/>
    <property type="match status" value="1"/>
</dbReference>
<evidence type="ECO:0000256" key="7">
    <source>
        <dbReference type="ARBA" id="ARBA00023268"/>
    </source>
</evidence>
<keyword evidence="4 11" id="KW-0378">Hydrolase</keyword>
<gene>
    <name evidence="11" type="primary">alkA</name>
    <name evidence="11" type="ORF">ATZ99_20810</name>
</gene>
<dbReference type="PANTHER" id="PTHR10242:SF2">
    <property type="entry name" value="N-GLYCOSYLASE_DNA LYASE"/>
    <property type="match status" value="1"/>
</dbReference>
<dbReference type="SUPFAM" id="SSF48150">
    <property type="entry name" value="DNA-glycosylase"/>
    <property type="match status" value="1"/>
</dbReference>
<keyword evidence="8 11" id="KW-0326">Glycosidase</keyword>
<dbReference type="InterPro" id="IPR023170">
    <property type="entry name" value="HhH_base_excis_C"/>
</dbReference>
<evidence type="ECO:0000256" key="1">
    <source>
        <dbReference type="ARBA" id="ARBA00010679"/>
    </source>
</evidence>
<evidence type="ECO:0000256" key="9">
    <source>
        <dbReference type="ARBA" id="ARBA00044632"/>
    </source>
</evidence>
<feature type="domain" description="HhH-GPD" evidence="10">
    <location>
        <begin position="118"/>
        <end position="284"/>
    </location>
</feature>
<evidence type="ECO:0000256" key="5">
    <source>
        <dbReference type="ARBA" id="ARBA00023204"/>
    </source>
</evidence>
<reference evidence="11 12" key="1">
    <citation type="submission" date="2015-12" db="EMBL/GenBank/DDBJ databases">
        <title>Draft genome of Thermovenabulum gondwanense isolated from a red thermophilic microbial mat colonisisng an outflow channel of a bore well.</title>
        <authorList>
            <person name="Patel B.K."/>
        </authorList>
    </citation>
    <scope>NUCLEOTIDE SEQUENCE [LARGE SCALE GENOMIC DNA]</scope>
    <source>
        <strain evidence="11 12">R270</strain>
    </source>
</reference>
<comment type="similarity">
    <text evidence="1">Belongs to the type-1 OGG1 family.</text>
</comment>
<protein>
    <recommendedName>
        <fullName evidence="2">DNA-(apurinic or apyrimidinic site) lyase</fullName>
        <ecNumber evidence="2">4.2.99.18</ecNumber>
    </recommendedName>
</protein>
<evidence type="ECO:0000256" key="2">
    <source>
        <dbReference type="ARBA" id="ARBA00012720"/>
    </source>
</evidence>
<comment type="catalytic activity">
    <reaction evidence="9">
        <text>2'-deoxyribonucleotide-(2'-deoxyribose 5'-phosphate)-2'-deoxyribonucleotide-DNA = a 3'-end 2'-deoxyribonucleotide-(2,3-dehydro-2,3-deoxyribose 5'-phosphate)-DNA + a 5'-end 5'-phospho-2'-deoxyribonucleoside-DNA + H(+)</text>
        <dbReference type="Rhea" id="RHEA:66592"/>
        <dbReference type="Rhea" id="RHEA-COMP:13180"/>
        <dbReference type="Rhea" id="RHEA-COMP:16897"/>
        <dbReference type="Rhea" id="RHEA-COMP:17067"/>
        <dbReference type="ChEBI" id="CHEBI:15378"/>
        <dbReference type="ChEBI" id="CHEBI:136412"/>
        <dbReference type="ChEBI" id="CHEBI:157695"/>
        <dbReference type="ChEBI" id="CHEBI:167181"/>
        <dbReference type="EC" id="4.2.99.18"/>
    </reaction>
</comment>
<dbReference type="GO" id="GO:0006289">
    <property type="term" value="P:nucleotide-excision repair"/>
    <property type="evidence" value="ECO:0007669"/>
    <property type="project" value="InterPro"/>
</dbReference>
<dbReference type="OrthoDB" id="9798522at2"/>
<keyword evidence="3" id="KW-0227">DNA damage</keyword>
<dbReference type="InterPro" id="IPR052054">
    <property type="entry name" value="Oxidative_DNA_repair_enzyme"/>
</dbReference>
<dbReference type="EMBL" id="LOHZ01000043">
    <property type="protein sequence ID" value="KYO64321.1"/>
    <property type="molecule type" value="Genomic_DNA"/>
</dbReference>
<dbReference type="Pfam" id="PF00730">
    <property type="entry name" value="HhH-GPD"/>
    <property type="match status" value="1"/>
</dbReference>
<comment type="caution">
    <text evidence="11">The sequence shown here is derived from an EMBL/GenBank/DDBJ whole genome shotgun (WGS) entry which is preliminary data.</text>
</comment>
<dbReference type="InterPro" id="IPR011257">
    <property type="entry name" value="DNA_glycosylase"/>
</dbReference>
<dbReference type="SUPFAM" id="SSF55945">
    <property type="entry name" value="TATA-box binding protein-like"/>
    <property type="match status" value="1"/>
</dbReference>
<evidence type="ECO:0000256" key="8">
    <source>
        <dbReference type="ARBA" id="ARBA00023295"/>
    </source>
</evidence>
<dbReference type="Pfam" id="PF07934">
    <property type="entry name" value="OGG_N"/>
    <property type="match status" value="1"/>
</dbReference>
<dbReference type="GO" id="GO:0003684">
    <property type="term" value="F:damaged DNA binding"/>
    <property type="evidence" value="ECO:0007669"/>
    <property type="project" value="InterPro"/>
</dbReference>
<dbReference type="GO" id="GO:0140078">
    <property type="term" value="F:class I DNA-(apurinic or apyrimidinic site) endonuclease activity"/>
    <property type="evidence" value="ECO:0007669"/>
    <property type="project" value="UniProtKB-EC"/>
</dbReference>
<name>A0A162M6M3_9FIRM</name>
<dbReference type="Gene3D" id="1.10.1670.10">
    <property type="entry name" value="Helix-hairpin-Helix base-excision DNA repair enzymes (C-terminal)"/>
    <property type="match status" value="1"/>
</dbReference>
<dbReference type="RefSeq" id="WP_068749178.1">
    <property type="nucleotide sequence ID" value="NZ_LOHZ01000043.1"/>
</dbReference>
<keyword evidence="7" id="KW-0511">Multifunctional enzyme</keyword>
<dbReference type="SMART" id="SM00478">
    <property type="entry name" value="ENDO3c"/>
    <property type="match status" value="1"/>
</dbReference>
<evidence type="ECO:0000256" key="4">
    <source>
        <dbReference type="ARBA" id="ARBA00022801"/>
    </source>
</evidence>
<sequence>MLYVFENIRPFNLKAVLDGGQAFRWKEENGRFVGIVKNRFLAVDYSENTLLVEINDGSSSKEEDIRFIMDYFDLDRDYLTLEEELTKEYPELKKAIEDGSGNRILHQDPWETLISFIISANNSIPNIKRVIERLCEKYGSPIDYKGKTYYTFPSPDALSNLSDEEISCTRCGFRGKYIIKAAKMVQSGEVDLRKIEKLDTKDAVKELIKIPGVGVKVAGCILLFAYRKYDSFPVDVWIKRAVEEIYFDGCQKNIKEIIDFARKKFGERAGFVQQYLFYYFRGKSI</sequence>
<dbReference type="GO" id="GO:0006284">
    <property type="term" value="P:base-excision repair"/>
    <property type="evidence" value="ECO:0007669"/>
    <property type="project" value="InterPro"/>
</dbReference>
<organism evidence="11 12">
    <name type="scientific">Thermovenabulum gondwanense</name>
    <dbReference type="NCBI Taxonomy" id="520767"/>
    <lineage>
        <taxon>Bacteria</taxon>
        <taxon>Bacillati</taxon>
        <taxon>Bacillota</taxon>
        <taxon>Clostridia</taxon>
        <taxon>Thermosediminibacterales</taxon>
        <taxon>Thermosediminibacteraceae</taxon>
        <taxon>Thermovenabulum</taxon>
    </lineage>
</organism>
<dbReference type="Proteomes" id="UP000075737">
    <property type="component" value="Unassembled WGS sequence"/>
</dbReference>
<dbReference type="STRING" id="520767.ATZ99_20810"/>